<name>A0A3A8B9X1_9RHOB</name>
<protein>
    <submittedName>
        <fullName evidence="1">Molybdopterin biosynthesis protein</fullName>
    </submittedName>
</protein>
<dbReference type="UniPathway" id="UPA00344"/>
<proteinExistence type="predicted"/>
<gene>
    <name evidence="1" type="ORF">D6850_10290</name>
</gene>
<dbReference type="AlphaFoldDB" id="A0A3A8B9X1"/>
<evidence type="ECO:0000313" key="1">
    <source>
        <dbReference type="EMBL" id="RKF15215.1"/>
    </source>
</evidence>
<evidence type="ECO:0000313" key="2">
    <source>
        <dbReference type="Proteomes" id="UP000281128"/>
    </source>
</evidence>
<dbReference type="OrthoDB" id="9779263at2"/>
<dbReference type="InterPro" id="IPR036425">
    <property type="entry name" value="MoaB/Mog-like_dom_sf"/>
</dbReference>
<reference evidence="1 2" key="1">
    <citation type="submission" date="2018-09" db="EMBL/GenBank/DDBJ databases">
        <title>Roseovarius spongiae sp. nov., isolated from a marine sponge.</title>
        <authorList>
            <person name="Zhuang L."/>
            <person name="Luo L."/>
        </authorList>
    </citation>
    <scope>NUCLEOTIDE SEQUENCE [LARGE SCALE GENOMIC DNA]</scope>
    <source>
        <strain evidence="1 2">HN-E21</strain>
    </source>
</reference>
<dbReference type="Gene3D" id="3.40.980.10">
    <property type="entry name" value="MoaB/Mog-like domain"/>
    <property type="match status" value="1"/>
</dbReference>
<organism evidence="1 2">
    <name type="scientific">Roseovarius spongiae</name>
    <dbReference type="NCBI Taxonomy" id="2320272"/>
    <lineage>
        <taxon>Bacteria</taxon>
        <taxon>Pseudomonadati</taxon>
        <taxon>Pseudomonadota</taxon>
        <taxon>Alphaproteobacteria</taxon>
        <taxon>Rhodobacterales</taxon>
        <taxon>Roseobacteraceae</taxon>
        <taxon>Roseovarius</taxon>
    </lineage>
</organism>
<dbReference type="Proteomes" id="UP000281128">
    <property type="component" value="Unassembled WGS sequence"/>
</dbReference>
<comment type="caution">
    <text evidence="1">The sequence shown here is derived from an EMBL/GenBank/DDBJ whole genome shotgun (WGS) entry which is preliminary data.</text>
</comment>
<keyword evidence="2" id="KW-1185">Reference proteome</keyword>
<dbReference type="RefSeq" id="WP_121166455.1">
    <property type="nucleotide sequence ID" value="NZ_RAPE01000002.1"/>
</dbReference>
<dbReference type="CDD" id="cd03522">
    <property type="entry name" value="MoeA_like"/>
    <property type="match status" value="1"/>
</dbReference>
<dbReference type="SUPFAM" id="SSF53218">
    <property type="entry name" value="Molybdenum cofactor biosynthesis proteins"/>
    <property type="match status" value="1"/>
</dbReference>
<dbReference type="EMBL" id="RAPE01000002">
    <property type="protein sequence ID" value="RKF15215.1"/>
    <property type="molecule type" value="Genomic_DNA"/>
</dbReference>
<accession>A0A3A8B9X1</accession>
<sequence length="333" mass="33298">MKFGAVPVEEAGGGILAHSIKLPGGRLSKGLIIGPEEVAALRAAGVDRVTVARLEPGDVEENEAAADLARTLAGGAPGVSLGPAVTGRVNLLADRAGIVQLDAARIDAANAVDPMITVATVAPMHQILPGGLIATVKIISYAVPGAALRAAAEHLAGAVRLALPALRSATLIETLTAEGRPAGPPGLGRAAVADRLEALGVDLTETLTAAHEESAIAEALGKASGDLLLILTASATSDPEDVAPAAVRLAGGRVERVGMPVDPGNLLFLGALEKRPVIGLPGCARAPALNGADWVLGRVICGLNVTAADIAAMGVGGLLKEIPTRPSPRRGKG</sequence>